<dbReference type="SMART" id="SM00052">
    <property type="entry name" value="EAL"/>
    <property type="match status" value="1"/>
</dbReference>
<feature type="domain" description="PAC" evidence="3">
    <location>
        <begin position="329"/>
        <end position="383"/>
    </location>
</feature>
<dbReference type="InterPro" id="IPR000160">
    <property type="entry name" value="GGDEF_dom"/>
</dbReference>
<dbReference type="Gene3D" id="3.20.20.450">
    <property type="entry name" value="EAL domain"/>
    <property type="match status" value="1"/>
</dbReference>
<evidence type="ECO:0000259" key="3">
    <source>
        <dbReference type="PROSITE" id="PS50113"/>
    </source>
</evidence>
<dbReference type="SUPFAM" id="SSF141868">
    <property type="entry name" value="EAL domain-like"/>
    <property type="match status" value="1"/>
</dbReference>
<gene>
    <name evidence="6" type="ORF">SAMN05444272_0901</name>
</gene>
<evidence type="ECO:0000256" key="1">
    <source>
        <dbReference type="SAM" id="Phobius"/>
    </source>
</evidence>
<dbReference type="InterPro" id="IPR035919">
    <property type="entry name" value="EAL_sf"/>
</dbReference>
<dbReference type="EMBL" id="FRBW01000001">
    <property type="protein sequence ID" value="SHL56324.1"/>
    <property type="molecule type" value="Genomic_DNA"/>
</dbReference>
<dbReference type="InterPro" id="IPR029787">
    <property type="entry name" value="Nucleotide_cyclase"/>
</dbReference>
<dbReference type="InterPro" id="IPR013656">
    <property type="entry name" value="PAS_4"/>
</dbReference>
<dbReference type="InterPro" id="IPR035965">
    <property type="entry name" value="PAS-like_dom_sf"/>
</dbReference>
<dbReference type="CDD" id="cd01948">
    <property type="entry name" value="EAL"/>
    <property type="match status" value="1"/>
</dbReference>
<accession>A0A1M7BMV9</accession>
<dbReference type="RefSeq" id="WP_084081697.1">
    <property type="nucleotide sequence ID" value="NZ_FRBW01000001.1"/>
</dbReference>
<name>A0A1M7BMV9_9HYPH</name>
<dbReference type="PROSITE" id="PS50883">
    <property type="entry name" value="EAL"/>
    <property type="match status" value="1"/>
</dbReference>
<sequence>MKAIFSIGSFLGLVDALDGSKQTTGAEETIAPGRSEAVRARGLATSVAFGKQVIDDALASRVRAAQIRAVMNLFPFTVVANLINILVVVAMLHGPIPASVLAAWVCGLSLCLGFGIKAWLKSRRQPIKKASPRAMKAAVRNAVVLSSFWAVVPIVTFAYFGPETKLIIASLTTGMIGAGSFALATVPAAAIAWIGILIMGSIVALVIEGTTNSLVFAILLCSFSFIVFGSVILSSSLFVSRFLAEAEAKRKEELIALLLNEFEETASDWLWETDADGCLQRVSYRFVEVSGRSREELQGMDFGLLLKQEATGEIAQEGKALVKAFISRQSIHSMVVPVQIGKEMRWWSLAARPAYDERGTFIGYRGVGSDVTDARRSSELLEHMAAHDSLTSIGNRSWFFKVAQRELDKAHASGRSQTIFMIDLDNFKTVNDICGHPVGDRLLSMVAERLTRICEGKVLLARIGGDEFAAIGGFSDPEDGQALAQQIIDVLRPAFLIGERTLQVGATIGLAISPGHGRALDELMRHADIALYKAKHLGRGRALTYLSVMEEEIRNRREIEEELRLAIELDQLDLAYQPVVSSKDGSVLSYEALLRWNHPGRNGISPAEFIPVAEETGLIIPIGEWVLRRACRQALELPGNISIAVNLSPIQFMVPDFVETVKAILEETGLASERLILEITESVLIQDFRQTGAILNALSELGVSIALDDFGTGYSSLSYLRLYPFDRIKIDKSFVDELSGGKDSQAIISAIISMAHTLGMTVTAEGVETEVQAETLRKLGCDCLQGYHFGRPTRSSELFRFLKDGGGKVITPQFARG</sequence>
<dbReference type="CDD" id="cd00130">
    <property type="entry name" value="PAS"/>
    <property type="match status" value="1"/>
</dbReference>
<feature type="transmembrane region" description="Helical" evidence="1">
    <location>
        <begin position="98"/>
        <end position="120"/>
    </location>
</feature>
<dbReference type="PROSITE" id="PS50112">
    <property type="entry name" value="PAS"/>
    <property type="match status" value="1"/>
</dbReference>
<dbReference type="PROSITE" id="PS50113">
    <property type="entry name" value="PAC"/>
    <property type="match status" value="1"/>
</dbReference>
<evidence type="ECO:0000313" key="7">
    <source>
        <dbReference type="Proteomes" id="UP000186002"/>
    </source>
</evidence>
<dbReference type="CDD" id="cd01949">
    <property type="entry name" value="GGDEF"/>
    <property type="match status" value="1"/>
</dbReference>
<organism evidence="6 7">
    <name type="scientific">Roseibium suaedae</name>
    <dbReference type="NCBI Taxonomy" id="735517"/>
    <lineage>
        <taxon>Bacteria</taxon>
        <taxon>Pseudomonadati</taxon>
        <taxon>Pseudomonadota</taxon>
        <taxon>Alphaproteobacteria</taxon>
        <taxon>Hyphomicrobiales</taxon>
        <taxon>Stappiaceae</taxon>
        <taxon>Roseibium</taxon>
    </lineage>
</organism>
<feature type="transmembrane region" description="Helical" evidence="1">
    <location>
        <begin position="141"/>
        <end position="161"/>
    </location>
</feature>
<dbReference type="InterPro" id="IPR000700">
    <property type="entry name" value="PAS-assoc_C"/>
</dbReference>
<dbReference type="InterPro" id="IPR043128">
    <property type="entry name" value="Rev_trsase/Diguanyl_cyclase"/>
</dbReference>
<dbReference type="SMART" id="SM00267">
    <property type="entry name" value="GGDEF"/>
    <property type="match status" value="1"/>
</dbReference>
<dbReference type="SUPFAM" id="SSF55785">
    <property type="entry name" value="PYP-like sensor domain (PAS domain)"/>
    <property type="match status" value="1"/>
</dbReference>
<feature type="transmembrane region" description="Helical" evidence="1">
    <location>
        <begin position="70"/>
        <end position="92"/>
    </location>
</feature>
<dbReference type="PROSITE" id="PS50887">
    <property type="entry name" value="GGDEF"/>
    <property type="match status" value="1"/>
</dbReference>
<reference evidence="6 7" key="1">
    <citation type="submission" date="2016-11" db="EMBL/GenBank/DDBJ databases">
        <authorList>
            <person name="Jaros S."/>
            <person name="Januszkiewicz K."/>
            <person name="Wedrychowicz H."/>
        </authorList>
    </citation>
    <scope>NUCLEOTIDE SEQUENCE [LARGE SCALE GENOMIC DNA]</scope>
    <source>
        <strain evidence="6 7">DSM 22153</strain>
    </source>
</reference>
<feature type="transmembrane region" description="Helical" evidence="1">
    <location>
        <begin position="214"/>
        <end position="239"/>
    </location>
</feature>
<keyword evidence="1" id="KW-0812">Transmembrane</keyword>
<protein>
    <submittedName>
        <fullName evidence="6">PAS domain S-box-containing protein/diguanylate cyclase (GGDEF) domain-containing protein</fullName>
    </submittedName>
</protein>
<dbReference type="Gene3D" id="3.30.450.20">
    <property type="entry name" value="PAS domain"/>
    <property type="match status" value="1"/>
</dbReference>
<feature type="domain" description="PAS" evidence="2">
    <location>
        <begin position="251"/>
        <end position="299"/>
    </location>
</feature>
<keyword evidence="1" id="KW-1133">Transmembrane helix</keyword>
<dbReference type="SUPFAM" id="SSF55073">
    <property type="entry name" value="Nucleotide cyclase"/>
    <property type="match status" value="1"/>
</dbReference>
<dbReference type="InterPro" id="IPR001633">
    <property type="entry name" value="EAL_dom"/>
</dbReference>
<evidence type="ECO:0000259" key="2">
    <source>
        <dbReference type="PROSITE" id="PS50112"/>
    </source>
</evidence>
<feature type="domain" description="EAL" evidence="4">
    <location>
        <begin position="556"/>
        <end position="806"/>
    </location>
</feature>
<dbReference type="NCBIfam" id="TIGR00254">
    <property type="entry name" value="GGDEF"/>
    <property type="match status" value="1"/>
</dbReference>
<dbReference type="InterPro" id="IPR000014">
    <property type="entry name" value="PAS"/>
</dbReference>
<dbReference type="Pfam" id="PF00563">
    <property type="entry name" value="EAL"/>
    <property type="match status" value="1"/>
</dbReference>
<evidence type="ECO:0000259" key="5">
    <source>
        <dbReference type="PROSITE" id="PS50887"/>
    </source>
</evidence>
<keyword evidence="1" id="KW-0472">Membrane</keyword>
<proteinExistence type="predicted"/>
<dbReference type="Pfam" id="PF08448">
    <property type="entry name" value="PAS_4"/>
    <property type="match status" value="1"/>
</dbReference>
<evidence type="ECO:0000259" key="4">
    <source>
        <dbReference type="PROSITE" id="PS50883"/>
    </source>
</evidence>
<dbReference type="PANTHER" id="PTHR44757:SF10">
    <property type="entry name" value="MEMBRANE PROTEIN"/>
    <property type="match status" value="1"/>
</dbReference>
<dbReference type="AlphaFoldDB" id="A0A1M7BMV9"/>
<feature type="domain" description="GGDEF" evidence="5">
    <location>
        <begin position="415"/>
        <end position="547"/>
    </location>
</feature>
<dbReference type="PANTHER" id="PTHR44757">
    <property type="entry name" value="DIGUANYLATE CYCLASE DGCP"/>
    <property type="match status" value="1"/>
</dbReference>
<feature type="transmembrane region" description="Helical" evidence="1">
    <location>
        <begin position="181"/>
        <end position="207"/>
    </location>
</feature>
<dbReference type="Gene3D" id="3.30.70.270">
    <property type="match status" value="1"/>
</dbReference>
<dbReference type="STRING" id="735517.SAMN05444272_0901"/>
<keyword evidence="7" id="KW-1185">Reference proteome</keyword>
<dbReference type="InterPro" id="IPR052155">
    <property type="entry name" value="Biofilm_reg_signaling"/>
</dbReference>
<evidence type="ECO:0000313" key="6">
    <source>
        <dbReference type="EMBL" id="SHL56324.1"/>
    </source>
</evidence>
<dbReference type="OrthoDB" id="9814202at2"/>
<dbReference type="NCBIfam" id="TIGR00229">
    <property type="entry name" value="sensory_box"/>
    <property type="match status" value="1"/>
</dbReference>
<dbReference type="Pfam" id="PF00990">
    <property type="entry name" value="GGDEF"/>
    <property type="match status" value="1"/>
</dbReference>
<dbReference type="Proteomes" id="UP000186002">
    <property type="component" value="Unassembled WGS sequence"/>
</dbReference>